<feature type="domain" description="Aminoglycoside phosphotransferase" evidence="1">
    <location>
        <begin position="37"/>
        <end position="144"/>
    </location>
</feature>
<dbReference type="OrthoDB" id="191037at2759"/>
<evidence type="ECO:0000313" key="3">
    <source>
        <dbReference type="Proteomes" id="UP000092993"/>
    </source>
</evidence>
<dbReference type="STRING" id="5627.A0A1C7M064"/>
<reference evidence="2 3" key="1">
    <citation type="submission" date="2016-03" db="EMBL/GenBank/DDBJ databases">
        <title>Whole genome sequencing of Grifola frondosa 9006-11.</title>
        <authorList>
            <person name="Min B."/>
            <person name="Park H."/>
            <person name="Kim J.-G."/>
            <person name="Cho H."/>
            <person name="Oh Y.-L."/>
            <person name="Kong W.-S."/>
            <person name="Choi I.-G."/>
        </authorList>
    </citation>
    <scope>NUCLEOTIDE SEQUENCE [LARGE SCALE GENOMIC DNA]</scope>
    <source>
        <strain evidence="2 3">9006-11</strain>
    </source>
</reference>
<feature type="domain" description="Aminoglycoside phosphotransferase" evidence="1">
    <location>
        <begin position="200"/>
        <end position="318"/>
    </location>
</feature>
<dbReference type="SUPFAM" id="SSF56112">
    <property type="entry name" value="Protein kinase-like (PK-like)"/>
    <property type="match status" value="1"/>
</dbReference>
<dbReference type="Pfam" id="PF01636">
    <property type="entry name" value="APH"/>
    <property type="match status" value="2"/>
</dbReference>
<dbReference type="Gene3D" id="3.30.200.20">
    <property type="entry name" value="Phosphorylase Kinase, domain 1"/>
    <property type="match status" value="1"/>
</dbReference>
<evidence type="ECO:0000313" key="2">
    <source>
        <dbReference type="EMBL" id="OBZ69699.1"/>
    </source>
</evidence>
<dbReference type="InterPro" id="IPR011009">
    <property type="entry name" value="Kinase-like_dom_sf"/>
</dbReference>
<dbReference type="InterPro" id="IPR041726">
    <property type="entry name" value="ACAD10_11_N"/>
</dbReference>
<name>A0A1C7M064_GRIFR</name>
<dbReference type="PANTHER" id="PTHR47829">
    <property type="entry name" value="HYDROLASE, PUTATIVE (AFU_ORTHOLOGUE AFUA_1G12880)-RELATED"/>
    <property type="match status" value="1"/>
</dbReference>
<dbReference type="InterPro" id="IPR002575">
    <property type="entry name" value="Aminoglycoside_PTrfase"/>
</dbReference>
<dbReference type="OMA" id="QCMAWRI"/>
<gene>
    <name evidence="2" type="primary">IBR3</name>
    <name evidence="2" type="ORF">A0H81_10395</name>
</gene>
<keyword evidence="3" id="KW-1185">Reference proteome</keyword>
<protein>
    <submittedName>
        <fullName evidence="2">Putative acyl-CoA dehydrogenase IBR3</fullName>
    </submittedName>
</protein>
<dbReference type="PANTHER" id="PTHR47829:SF1">
    <property type="entry name" value="HAD FAMILY PHOSPHATASE"/>
    <property type="match status" value="1"/>
</dbReference>
<evidence type="ECO:0000259" key="1">
    <source>
        <dbReference type="Pfam" id="PF01636"/>
    </source>
</evidence>
<organism evidence="2 3">
    <name type="scientific">Grifola frondosa</name>
    <name type="common">Maitake</name>
    <name type="synonym">Polyporus frondosus</name>
    <dbReference type="NCBI Taxonomy" id="5627"/>
    <lineage>
        <taxon>Eukaryota</taxon>
        <taxon>Fungi</taxon>
        <taxon>Dikarya</taxon>
        <taxon>Basidiomycota</taxon>
        <taxon>Agaricomycotina</taxon>
        <taxon>Agaricomycetes</taxon>
        <taxon>Polyporales</taxon>
        <taxon>Grifolaceae</taxon>
        <taxon>Grifola</taxon>
    </lineage>
</organism>
<proteinExistence type="predicted"/>
<dbReference type="Gene3D" id="3.90.1200.10">
    <property type="match status" value="1"/>
</dbReference>
<dbReference type="AlphaFoldDB" id="A0A1C7M064"/>
<sequence>MAAEDWWEYGEVRATIDVANLNAYLARQVDVVQEPVDVKQFKFGQSNPTYFLTDARRKRFVLRKKPAGQLLSSTAHQVEREYRMLRALHKYNSNPSTPPERRVPIPEPIVLCEDTSVIGTPFYIMEFLDGRIFTDARMPEVSPEARRECEFRQFATMIGLNMVTSKWLGLTFDVHCPAKVKAHRTMSFEISSCDQWSWLSAVHALAMLSSLSPTELGLSDFGPSTPYFPRQIKSLSRVSRAQAEAVDVETGTPVGPIPRFADMVAWYQANLPDERKTGLRIVHGDYKLDNLVFHATENRVIGILDWELCTLGSPVSERLALPHGAKADPSQLADLANFTQPWAIDRRDLPDTFVIVAFKNATKDVPIPLEDLEREYCRLTGQPYPIPEMVFARSWMLFRLAVIMQGIAARYARRQASSEKAFMYAQGFPIIGQCAWKASEDAGVTQDAGTKSKL</sequence>
<comment type="caution">
    <text evidence="2">The sequence shown here is derived from an EMBL/GenBank/DDBJ whole genome shotgun (WGS) entry which is preliminary data.</text>
</comment>
<accession>A0A1C7M064</accession>
<dbReference type="CDD" id="cd05154">
    <property type="entry name" value="ACAD10_11_N-like"/>
    <property type="match status" value="1"/>
</dbReference>
<dbReference type="EMBL" id="LUGG01000015">
    <property type="protein sequence ID" value="OBZ69699.1"/>
    <property type="molecule type" value="Genomic_DNA"/>
</dbReference>
<dbReference type="InterPro" id="IPR052898">
    <property type="entry name" value="ACAD10-like"/>
</dbReference>
<dbReference type="Proteomes" id="UP000092993">
    <property type="component" value="Unassembled WGS sequence"/>
</dbReference>